<dbReference type="InterPro" id="IPR007853">
    <property type="entry name" value="Znf_DNL-typ"/>
</dbReference>
<feature type="region of interest" description="Disordered" evidence="5">
    <location>
        <begin position="172"/>
        <end position="216"/>
    </location>
</feature>
<evidence type="ECO:0000256" key="4">
    <source>
        <dbReference type="PROSITE-ProRule" id="PRU00834"/>
    </source>
</evidence>
<dbReference type="GO" id="GO:0050821">
    <property type="term" value="P:protein stabilization"/>
    <property type="evidence" value="ECO:0007669"/>
    <property type="project" value="TreeGrafter"/>
</dbReference>
<evidence type="ECO:0000256" key="2">
    <source>
        <dbReference type="ARBA" id="ARBA00022771"/>
    </source>
</evidence>
<proteinExistence type="predicted"/>
<dbReference type="AlphaFoldDB" id="A0AA38SFH4"/>
<evidence type="ECO:0000313" key="8">
    <source>
        <dbReference type="Proteomes" id="UP001174694"/>
    </source>
</evidence>
<organism evidence="7 8">
    <name type="scientific">Pleurostoma richardsiae</name>
    <dbReference type="NCBI Taxonomy" id="41990"/>
    <lineage>
        <taxon>Eukaryota</taxon>
        <taxon>Fungi</taxon>
        <taxon>Dikarya</taxon>
        <taxon>Ascomycota</taxon>
        <taxon>Pezizomycotina</taxon>
        <taxon>Sordariomycetes</taxon>
        <taxon>Sordariomycetidae</taxon>
        <taxon>Calosphaeriales</taxon>
        <taxon>Pleurostomataceae</taxon>
        <taxon>Pleurostoma</taxon>
    </lineage>
</organism>
<reference evidence="7" key="1">
    <citation type="submission" date="2022-07" db="EMBL/GenBank/DDBJ databases">
        <title>Fungi with potential for degradation of polypropylene.</title>
        <authorList>
            <person name="Gostincar C."/>
        </authorList>
    </citation>
    <scope>NUCLEOTIDE SEQUENCE</scope>
    <source>
        <strain evidence="7">EXF-13308</strain>
    </source>
</reference>
<dbReference type="PANTHER" id="PTHR20922">
    <property type="entry name" value="DNL-TYPE ZINC FINGER PROTEIN"/>
    <property type="match status" value="1"/>
</dbReference>
<dbReference type="GO" id="GO:0005739">
    <property type="term" value="C:mitochondrion"/>
    <property type="evidence" value="ECO:0007669"/>
    <property type="project" value="TreeGrafter"/>
</dbReference>
<dbReference type="GO" id="GO:0051087">
    <property type="term" value="F:protein-folding chaperone binding"/>
    <property type="evidence" value="ECO:0007669"/>
    <property type="project" value="TreeGrafter"/>
</dbReference>
<keyword evidence="3" id="KW-0862">Zinc</keyword>
<keyword evidence="8" id="KW-1185">Reference proteome</keyword>
<dbReference type="GO" id="GO:0008270">
    <property type="term" value="F:zinc ion binding"/>
    <property type="evidence" value="ECO:0007669"/>
    <property type="project" value="UniProtKB-KW"/>
</dbReference>
<dbReference type="GO" id="GO:0030150">
    <property type="term" value="P:protein import into mitochondrial matrix"/>
    <property type="evidence" value="ECO:0007669"/>
    <property type="project" value="TreeGrafter"/>
</dbReference>
<dbReference type="PROSITE" id="PS51501">
    <property type="entry name" value="ZF_DNL"/>
    <property type="match status" value="1"/>
</dbReference>
<dbReference type="EMBL" id="JANBVO010000001">
    <property type="protein sequence ID" value="KAJ9157557.1"/>
    <property type="molecule type" value="Genomic_DNA"/>
</dbReference>
<feature type="region of interest" description="Disordered" evidence="5">
    <location>
        <begin position="59"/>
        <end position="87"/>
    </location>
</feature>
<keyword evidence="1" id="KW-0479">Metal-binding</keyword>
<evidence type="ECO:0000313" key="7">
    <source>
        <dbReference type="EMBL" id="KAJ9157557.1"/>
    </source>
</evidence>
<name>A0AA38SFH4_9PEZI</name>
<feature type="compositionally biased region" description="Polar residues" evidence="5">
    <location>
        <begin position="207"/>
        <end position="216"/>
    </location>
</feature>
<evidence type="ECO:0000256" key="1">
    <source>
        <dbReference type="ARBA" id="ARBA00022723"/>
    </source>
</evidence>
<dbReference type="Proteomes" id="UP001174694">
    <property type="component" value="Unassembled WGS sequence"/>
</dbReference>
<accession>A0AA38SFH4</accession>
<feature type="domain" description="DNL-type" evidence="6">
    <location>
        <begin position="88"/>
        <end position="183"/>
    </location>
</feature>
<evidence type="ECO:0000259" key="6">
    <source>
        <dbReference type="PROSITE" id="PS51501"/>
    </source>
</evidence>
<dbReference type="PANTHER" id="PTHR20922:SF13">
    <property type="entry name" value="DNL-TYPE ZINC FINGER PROTEIN"/>
    <property type="match status" value="1"/>
</dbReference>
<evidence type="ECO:0000256" key="3">
    <source>
        <dbReference type="ARBA" id="ARBA00022833"/>
    </source>
</evidence>
<dbReference type="InterPro" id="IPR024158">
    <property type="entry name" value="Mt_import_TIM15"/>
</dbReference>
<evidence type="ECO:0000256" key="5">
    <source>
        <dbReference type="SAM" id="MobiDB-lite"/>
    </source>
</evidence>
<dbReference type="GO" id="GO:0006457">
    <property type="term" value="P:protein folding"/>
    <property type="evidence" value="ECO:0007669"/>
    <property type="project" value="TreeGrafter"/>
</dbReference>
<keyword evidence="2 4" id="KW-0863">Zinc-finger</keyword>
<dbReference type="Pfam" id="PF05180">
    <property type="entry name" value="zf-DNL"/>
    <property type="match status" value="1"/>
</dbReference>
<comment type="caution">
    <text evidence="7">The sequence shown here is derived from an EMBL/GenBank/DDBJ whole genome shotgun (WGS) entry which is preliminary data.</text>
</comment>
<protein>
    <recommendedName>
        <fullName evidence="6">DNL-type domain-containing protein</fullName>
    </recommendedName>
</protein>
<sequence length="216" mass="23533">MASKTASSFLPALLKPSRALRSLSSTPTLRLAIASRPSPSFLPQRALPATHYPLSSRRFAHSIPRPPQRQQSPSSSDIKAPPKAPLRAQQPSYELTFTCVPCGHRSAHNVSKQGYHHGSVLITCPSCRNRHVISDHLNIFGNRSVTVEDLMRERGRLVKRGTLGEDGDIEFWEDGTTTVRQERHETDPAPAPRSEAAADGGTAPGASWSSSGKKLE</sequence>
<gene>
    <name evidence="7" type="ORF">NKR23_g452</name>
</gene>